<protein>
    <submittedName>
        <fullName evidence="1">Ornithine cyclodeaminase</fullName>
        <ecNumber evidence="1">4.3.1.12</ecNumber>
    </submittedName>
</protein>
<dbReference type="SUPFAM" id="SSF51735">
    <property type="entry name" value="NAD(P)-binding Rossmann-fold domains"/>
    <property type="match status" value="1"/>
</dbReference>
<dbReference type="InterPro" id="IPR023401">
    <property type="entry name" value="ODC_N"/>
</dbReference>
<organism evidence="1 2">
    <name type="scientific">Leucobacter coleopterorum</name>
    <dbReference type="NCBI Taxonomy" id="2714933"/>
    <lineage>
        <taxon>Bacteria</taxon>
        <taxon>Bacillati</taxon>
        <taxon>Actinomycetota</taxon>
        <taxon>Actinomycetes</taxon>
        <taxon>Micrococcales</taxon>
        <taxon>Microbacteriaceae</taxon>
        <taxon>Leucobacter</taxon>
    </lineage>
</organism>
<gene>
    <name evidence="1" type="ORF">G7066_01970</name>
</gene>
<sequence length="397" mass="43471">MSHSTTKGHTAVSVETQSDKTQSNTKIDFLYLSEPDMIRAGVTNMAECVDTMSEMLGLFAAGDYRMAGTENNSHGAQIFFPEEELFPGMPVDGPDRRFMAMPAYLGGDYQVTGCKWYGSNVENKKHGLPRSILMFTLSDKDTGAPLAIMSANLLSAYRTGAIPGVGARYLAREDARVVGIVGPGPMNRTSLESFVAVRPGITTVKVAGRSQVGVDTFIAWARERFPQITTIKQVADMETAVRGSDIVSIAVPSPMGSEHYPRVKDEWVKPGAFICCSAHLALDESLTLRSRHVADARKIYQAWAEELPEPAHETVGIWGIHLVDRVREGRMTPEQFEDIGEIIRGVTPGRKSDDEIFIYSVGGMPVEDVAWATKVYRNAVRDGIGTKLNLWDVPALA</sequence>
<dbReference type="Gene3D" id="3.30.1780.10">
    <property type="entry name" value="ornithine cyclodeaminase, domain 1"/>
    <property type="match status" value="1"/>
</dbReference>
<dbReference type="GO" id="GO:0008473">
    <property type="term" value="F:ornithine cyclodeaminase activity"/>
    <property type="evidence" value="ECO:0007669"/>
    <property type="project" value="UniProtKB-EC"/>
</dbReference>
<dbReference type="PIRSF" id="PIRSF001439">
    <property type="entry name" value="CryM"/>
    <property type="match status" value="1"/>
</dbReference>
<dbReference type="NCBIfam" id="NF004848">
    <property type="entry name" value="PRK06199.1"/>
    <property type="match status" value="1"/>
</dbReference>
<reference evidence="1 2" key="1">
    <citation type="submission" date="2020-03" db="EMBL/GenBank/DDBJ databases">
        <title>Leucobacter sp. nov., isolated from beetles.</title>
        <authorList>
            <person name="Hyun D.-W."/>
            <person name="Bae J.-W."/>
        </authorList>
    </citation>
    <scope>NUCLEOTIDE SEQUENCE [LARGE SCALE GENOMIC DNA]</scope>
    <source>
        <strain evidence="1 2">HDW9A</strain>
    </source>
</reference>
<dbReference type="Proteomes" id="UP000503441">
    <property type="component" value="Chromosome"/>
</dbReference>
<dbReference type="EC" id="4.3.1.12" evidence="1"/>
<accession>A0ABX6JU18</accession>
<dbReference type="Gene3D" id="3.40.50.720">
    <property type="entry name" value="NAD(P)-binding Rossmann-like Domain"/>
    <property type="match status" value="1"/>
</dbReference>
<dbReference type="PANTHER" id="PTHR13812:SF19">
    <property type="entry name" value="KETIMINE REDUCTASE MU-CRYSTALLIN"/>
    <property type="match status" value="1"/>
</dbReference>
<dbReference type="EMBL" id="CP049933">
    <property type="protein sequence ID" value="QIM17769.1"/>
    <property type="molecule type" value="Genomic_DNA"/>
</dbReference>
<keyword evidence="2" id="KW-1185">Reference proteome</keyword>
<dbReference type="PANTHER" id="PTHR13812">
    <property type="entry name" value="KETIMINE REDUCTASE MU-CRYSTALLIN"/>
    <property type="match status" value="1"/>
</dbReference>
<name>A0ABX6JU18_9MICO</name>
<dbReference type="InterPro" id="IPR036291">
    <property type="entry name" value="NAD(P)-bd_dom_sf"/>
</dbReference>
<dbReference type="Pfam" id="PF02423">
    <property type="entry name" value="OCD_Mu_crystall"/>
    <property type="match status" value="1"/>
</dbReference>
<proteinExistence type="predicted"/>
<dbReference type="InterPro" id="IPR003462">
    <property type="entry name" value="ODC_Mu_crystall"/>
</dbReference>
<keyword evidence="1" id="KW-0456">Lyase</keyword>
<evidence type="ECO:0000313" key="2">
    <source>
        <dbReference type="Proteomes" id="UP000503441"/>
    </source>
</evidence>
<evidence type="ECO:0000313" key="1">
    <source>
        <dbReference type="EMBL" id="QIM17769.1"/>
    </source>
</evidence>